<keyword evidence="2" id="KW-0813">Transport</keyword>
<protein>
    <submittedName>
        <fullName evidence="4">V/A-type H+-transporting ATPase subunit F</fullName>
    </submittedName>
</protein>
<dbReference type="Proteomes" id="UP001519306">
    <property type="component" value="Unassembled WGS sequence"/>
</dbReference>
<dbReference type="SUPFAM" id="SSF159468">
    <property type="entry name" value="AtpF-like"/>
    <property type="match status" value="1"/>
</dbReference>
<dbReference type="EMBL" id="JAGGLJ010000001">
    <property type="protein sequence ID" value="MBP2024625.1"/>
    <property type="molecule type" value="Genomic_DNA"/>
</dbReference>
<evidence type="ECO:0000256" key="2">
    <source>
        <dbReference type="ARBA" id="ARBA00022448"/>
    </source>
</evidence>
<comment type="caution">
    <text evidence="4">The sequence shown here is derived from an EMBL/GenBank/DDBJ whole genome shotgun (WGS) entry which is preliminary data.</text>
</comment>
<dbReference type="Pfam" id="PF01990">
    <property type="entry name" value="ATP-synt_F"/>
    <property type="match status" value="1"/>
</dbReference>
<accession>A0ABS4KA22</accession>
<dbReference type="RefSeq" id="WP_210059927.1">
    <property type="nucleotide sequence ID" value="NZ_JAGGLJ010000001.1"/>
</dbReference>
<evidence type="ECO:0000256" key="3">
    <source>
        <dbReference type="ARBA" id="ARBA00023065"/>
    </source>
</evidence>
<comment type="similarity">
    <text evidence="1">Belongs to the V-ATPase F subunit family.</text>
</comment>
<dbReference type="InterPro" id="IPR036906">
    <property type="entry name" value="ATPase_V1_fsu_sf"/>
</dbReference>
<dbReference type="InterPro" id="IPR008218">
    <property type="entry name" value="ATPase_V1-cplx_f_g_su"/>
</dbReference>
<keyword evidence="3" id="KW-0406">Ion transport</keyword>
<evidence type="ECO:0000256" key="1">
    <source>
        <dbReference type="ARBA" id="ARBA00010148"/>
    </source>
</evidence>
<dbReference type="Gene3D" id="3.40.50.10580">
    <property type="entry name" value="ATPase, V1 complex, subunit F"/>
    <property type="match status" value="1"/>
</dbReference>
<reference evidence="4 5" key="1">
    <citation type="submission" date="2021-03" db="EMBL/GenBank/DDBJ databases">
        <title>Genomic Encyclopedia of Type Strains, Phase IV (KMG-IV): sequencing the most valuable type-strain genomes for metagenomic binning, comparative biology and taxonomic classification.</title>
        <authorList>
            <person name="Goeker M."/>
        </authorList>
    </citation>
    <scope>NUCLEOTIDE SEQUENCE [LARGE SCALE GENOMIC DNA]</scope>
    <source>
        <strain evidence="4 5">DSM 27563</strain>
    </source>
</reference>
<evidence type="ECO:0000313" key="5">
    <source>
        <dbReference type="Proteomes" id="UP001519306"/>
    </source>
</evidence>
<name>A0ABS4KA22_9FIRM</name>
<sequence length="102" mass="11608">MRSLMISRSMDILAGIRLAGIEGVYCKDLEELEKNFKIYKDYENLGIIILTESDFKEIEEEVIKVKLSKKLPLVVTIPDKGGLKDKDFILKYIKESIGVKVG</sequence>
<gene>
    <name evidence="4" type="ORF">J2Z71_000140</name>
</gene>
<evidence type="ECO:0000313" key="4">
    <source>
        <dbReference type="EMBL" id="MBP2024625.1"/>
    </source>
</evidence>
<keyword evidence="5" id="KW-1185">Reference proteome</keyword>
<proteinExistence type="inferred from homology"/>
<organism evidence="4 5">
    <name type="scientific">Peptoniphilus stercorisuis</name>
    <dbReference type="NCBI Taxonomy" id="1436965"/>
    <lineage>
        <taxon>Bacteria</taxon>
        <taxon>Bacillati</taxon>
        <taxon>Bacillota</taxon>
        <taxon>Tissierellia</taxon>
        <taxon>Tissierellales</taxon>
        <taxon>Peptoniphilaceae</taxon>
        <taxon>Peptoniphilus</taxon>
    </lineage>
</organism>